<dbReference type="GO" id="GO:0005886">
    <property type="term" value="C:plasma membrane"/>
    <property type="evidence" value="ECO:0007669"/>
    <property type="project" value="UniProtKB-SubCell"/>
</dbReference>
<dbReference type="InterPro" id="IPR035681">
    <property type="entry name" value="ComA-like_MBL"/>
</dbReference>
<organism evidence="8 9">
    <name type="scientific">Cyclonatronum proteinivorum</name>
    <dbReference type="NCBI Taxonomy" id="1457365"/>
    <lineage>
        <taxon>Bacteria</taxon>
        <taxon>Pseudomonadati</taxon>
        <taxon>Balneolota</taxon>
        <taxon>Balneolia</taxon>
        <taxon>Balneolales</taxon>
        <taxon>Cyclonatronaceae</taxon>
        <taxon>Cyclonatronum</taxon>
    </lineage>
</organism>
<feature type="transmembrane region" description="Helical" evidence="6">
    <location>
        <begin position="35"/>
        <end position="59"/>
    </location>
</feature>
<evidence type="ECO:0000256" key="5">
    <source>
        <dbReference type="ARBA" id="ARBA00023136"/>
    </source>
</evidence>
<dbReference type="OrthoDB" id="9761531at2"/>
<dbReference type="InterPro" id="IPR025405">
    <property type="entry name" value="DUF4131"/>
</dbReference>
<feature type="transmembrane region" description="Helical" evidence="6">
    <location>
        <begin position="406"/>
        <end position="425"/>
    </location>
</feature>
<dbReference type="KEGG" id="cprv:CYPRO_0723"/>
<dbReference type="EMBL" id="CP027806">
    <property type="protein sequence ID" value="AXJ00007.1"/>
    <property type="molecule type" value="Genomic_DNA"/>
</dbReference>
<feature type="transmembrane region" description="Helical" evidence="6">
    <location>
        <begin position="71"/>
        <end position="91"/>
    </location>
</feature>
<accession>A0A345UHQ5</accession>
<evidence type="ECO:0000256" key="4">
    <source>
        <dbReference type="ARBA" id="ARBA00022989"/>
    </source>
</evidence>
<feature type="transmembrane region" description="Helical" evidence="6">
    <location>
        <begin position="271"/>
        <end position="296"/>
    </location>
</feature>
<dbReference type="NCBIfam" id="TIGR00361">
    <property type="entry name" value="ComEC_Rec2"/>
    <property type="match status" value="1"/>
</dbReference>
<name>A0A345UHQ5_9BACT</name>
<dbReference type="GO" id="GO:0030420">
    <property type="term" value="P:establishment of competence for transformation"/>
    <property type="evidence" value="ECO:0007669"/>
    <property type="project" value="InterPro"/>
</dbReference>
<dbReference type="InterPro" id="IPR036866">
    <property type="entry name" value="RibonucZ/Hydroxyglut_hydro"/>
</dbReference>
<dbReference type="SMART" id="SM00849">
    <property type="entry name" value="Lactamase_B"/>
    <property type="match status" value="1"/>
</dbReference>
<dbReference type="Pfam" id="PF03772">
    <property type="entry name" value="Competence"/>
    <property type="match status" value="1"/>
</dbReference>
<dbReference type="RefSeq" id="WP_114983322.1">
    <property type="nucleotide sequence ID" value="NZ_CP027806.1"/>
</dbReference>
<dbReference type="SUPFAM" id="SSF56281">
    <property type="entry name" value="Metallo-hydrolase/oxidoreductase"/>
    <property type="match status" value="1"/>
</dbReference>
<evidence type="ECO:0000313" key="8">
    <source>
        <dbReference type="EMBL" id="AXJ00007.1"/>
    </source>
</evidence>
<keyword evidence="2" id="KW-1003">Cell membrane</keyword>
<dbReference type="InterPro" id="IPR004797">
    <property type="entry name" value="Competence_ComEC/Rec2"/>
</dbReference>
<keyword evidence="5 6" id="KW-0472">Membrane</keyword>
<dbReference type="PANTHER" id="PTHR30619:SF1">
    <property type="entry name" value="RECOMBINATION PROTEIN 2"/>
    <property type="match status" value="1"/>
</dbReference>
<dbReference type="CDD" id="cd07731">
    <property type="entry name" value="ComA-like_MBL-fold"/>
    <property type="match status" value="1"/>
</dbReference>
<keyword evidence="3 6" id="KW-0812">Transmembrane</keyword>
<dbReference type="AlphaFoldDB" id="A0A345UHQ5"/>
<dbReference type="NCBIfam" id="TIGR00360">
    <property type="entry name" value="ComEC_N-term"/>
    <property type="match status" value="1"/>
</dbReference>
<comment type="subcellular location">
    <subcellularLocation>
        <location evidence="1">Cell membrane</location>
        <topology evidence="1">Multi-pass membrane protein</topology>
    </subcellularLocation>
</comment>
<dbReference type="Proteomes" id="UP000254808">
    <property type="component" value="Chromosome"/>
</dbReference>
<feature type="transmembrane region" description="Helical" evidence="6">
    <location>
        <begin position="377"/>
        <end position="394"/>
    </location>
</feature>
<keyword evidence="9" id="KW-1185">Reference proteome</keyword>
<feature type="transmembrane region" description="Helical" evidence="6">
    <location>
        <begin position="303"/>
        <end position="320"/>
    </location>
</feature>
<evidence type="ECO:0000259" key="7">
    <source>
        <dbReference type="SMART" id="SM00849"/>
    </source>
</evidence>
<proteinExistence type="predicted"/>
<gene>
    <name evidence="8" type="ORF">CYPRO_0723</name>
</gene>
<dbReference type="InterPro" id="IPR004477">
    <property type="entry name" value="ComEC_N"/>
</dbReference>
<dbReference type="Pfam" id="PF13567">
    <property type="entry name" value="DUF4131"/>
    <property type="match status" value="1"/>
</dbReference>
<protein>
    <submittedName>
        <fullName evidence="8">Competence protein ComEC</fullName>
    </submittedName>
</protein>
<feature type="transmembrane region" description="Helical" evidence="6">
    <location>
        <begin position="502"/>
        <end position="520"/>
    </location>
</feature>
<dbReference type="Pfam" id="PF00753">
    <property type="entry name" value="Lactamase_B"/>
    <property type="match status" value="1"/>
</dbReference>
<dbReference type="InterPro" id="IPR001279">
    <property type="entry name" value="Metallo-B-lactamas"/>
</dbReference>
<evidence type="ECO:0000256" key="2">
    <source>
        <dbReference type="ARBA" id="ARBA00022475"/>
    </source>
</evidence>
<sequence length="814" mass="90913">MFQPRDSYRFPFTSYPAVRLALLVMAGILCARLELLSGLAAAAVAVSLLLLTLLLNYAVRQQLRFELSGHLSLSYLLFIFSLGLTAGSYQLERHQAPRPEIVLGELFPADTLRWHGTVRDASLNAGGTLSVILQADSVMSADGALAFRHRFRTQIRFFRADSTQVASLRNGYQVVIEAVPAAITPRRNPHDFDVAQWLHGQQIFVQATGGHAATVRPAPAFVSWGWWRNLMQDSIDEVFSPEQAPLAKAVMLGHRAGLDAELRQNFSRAGLAHLMAVSGMHVGFLLLPFWFVIPVFWRMKHGAWLGLGCIFLLLWLYAGITGFSPSVQRASVFAFFVAMARLFRYQRDPVNLTGLAALLILLIDPASLFLIGFQMSFAAVLTIFTLLPVLQRLFDPKKRHLWYAKLTSLTLLSFCIQFALMPVLLHRFNEFSLIGPVMNTLAAPVTQVVFIWGFAGIFLSWIHGPAAAFLTLPADWLALLLAWMTTFAANVPYAFVQGRLDSLLFYPFWIALFFALAASLQPALRFRFVALCLCCGLLWQADVLRQKIAEASGVQLTFFDVGQGDAVLIQTPLGRAYLYDTGLWSPFGNSGDRFILPHLKAEGIRHLDGIFLSHPHSDHIGGLLSIMREIPVSLIYDPGFEHHTALFAGYRTAARELGIPVVTPQMGDVVWLDEVTPGFILGPHPDIRSTNPNEHSLVLKLRYGTQSVLLTGDAETQAEELLSRQFGDWLNATIYKAGHHGSRTSSHHVLLEAVQPDIIVVSNALRNRYNHPHPDATSRMRNYVPDEHLHYTALDGAQIFRLYGDRTERVMWRE</sequence>
<feature type="transmembrane region" description="Helical" evidence="6">
    <location>
        <begin position="12"/>
        <end position="29"/>
    </location>
</feature>
<evidence type="ECO:0000313" key="9">
    <source>
        <dbReference type="Proteomes" id="UP000254808"/>
    </source>
</evidence>
<dbReference type="Gene3D" id="3.60.15.10">
    <property type="entry name" value="Ribonuclease Z/Hydroxyacylglutathione hydrolase-like"/>
    <property type="match status" value="1"/>
</dbReference>
<dbReference type="PANTHER" id="PTHR30619">
    <property type="entry name" value="DNA INTERNALIZATION/COMPETENCE PROTEIN COMEC/REC2"/>
    <property type="match status" value="1"/>
</dbReference>
<feature type="transmembrane region" description="Helical" evidence="6">
    <location>
        <begin position="476"/>
        <end position="496"/>
    </location>
</feature>
<feature type="domain" description="Metallo-beta-lactamase" evidence="7">
    <location>
        <begin position="563"/>
        <end position="765"/>
    </location>
</feature>
<evidence type="ECO:0000256" key="6">
    <source>
        <dbReference type="SAM" id="Phobius"/>
    </source>
</evidence>
<dbReference type="InterPro" id="IPR052159">
    <property type="entry name" value="Competence_DNA_uptake"/>
</dbReference>
<feature type="transmembrane region" description="Helical" evidence="6">
    <location>
        <begin position="445"/>
        <end position="464"/>
    </location>
</feature>
<evidence type="ECO:0000256" key="3">
    <source>
        <dbReference type="ARBA" id="ARBA00022692"/>
    </source>
</evidence>
<reference evidence="8 9" key="1">
    <citation type="submission" date="2018-03" db="EMBL/GenBank/DDBJ databases">
        <title>Phenotypic and genomic properties of Cyclonatronum proteinivorum gen. nov., sp. nov., a haloalkaliphilic bacteroidete from soda lakes possessing Na+-translocating rhodopsin.</title>
        <authorList>
            <person name="Toshchakov S.V."/>
            <person name="Korzhenkov A."/>
            <person name="Samarov N.I."/>
            <person name="Kublanov I.V."/>
            <person name="Muntyan M.S."/>
            <person name="Sorokin D.Y."/>
        </authorList>
    </citation>
    <scope>NUCLEOTIDE SEQUENCE [LARGE SCALE GENOMIC DNA]</scope>
    <source>
        <strain evidence="8 9">Omega</strain>
    </source>
</reference>
<evidence type="ECO:0000256" key="1">
    <source>
        <dbReference type="ARBA" id="ARBA00004651"/>
    </source>
</evidence>
<keyword evidence="4 6" id="KW-1133">Transmembrane helix</keyword>